<keyword evidence="3" id="KW-1185">Reference proteome</keyword>
<accession>A0AA86UYE1</accession>
<sequence length="101" mass="12029">MKYQGIEKRKARKRPTDVQPFEQKCIVLQRPSFHGRWLKQLYEYISRQQDLLSLELIIPPEDFKFQKMRDIFVLVPAATVRTSSDPSLFTNQQSCYLLYST</sequence>
<reference evidence="2 3" key="2">
    <citation type="submission" date="2024-07" db="EMBL/GenBank/DDBJ databases">
        <authorList>
            <person name="Akdeniz Z."/>
        </authorList>
    </citation>
    <scope>NUCLEOTIDE SEQUENCE [LARGE SCALE GENOMIC DNA]</scope>
</reference>
<dbReference type="EMBL" id="CAXDID020000241">
    <property type="protein sequence ID" value="CAL6062861.1"/>
    <property type="molecule type" value="Genomic_DNA"/>
</dbReference>
<dbReference type="AlphaFoldDB" id="A0AA86UYE1"/>
<evidence type="ECO:0000313" key="3">
    <source>
        <dbReference type="Proteomes" id="UP001642409"/>
    </source>
</evidence>
<reference evidence="1" key="1">
    <citation type="submission" date="2023-06" db="EMBL/GenBank/DDBJ databases">
        <authorList>
            <person name="Kurt Z."/>
        </authorList>
    </citation>
    <scope>NUCLEOTIDE SEQUENCE</scope>
</reference>
<proteinExistence type="predicted"/>
<evidence type="ECO:0000313" key="2">
    <source>
        <dbReference type="EMBL" id="CAL6062861.1"/>
    </source>
</evidence>
<comment type="caution">
    <text evidence="1">The sequence shown here is derived from an EMBL/GenBank/DDBJ whole genome shotgun (WGS) entry which is preliminary data.</text>
</comment>
<organism evidence="1">
    <name type="scientific">Hexamita inflata</name>
    <dbReference type="NCBI Taxonomy" id="28002"/>
    <lineage>
        <taxon>Eukaryota</taxon>
        <taxon>Metamonada</taxon>
        <taxon>Diplomonadida</taxon>
        <taxon>Hexamitidae</taxon>
        <taxon>Hexamitinae</taxon>
        <taxon>Hexamita</taxon>
    </lineage>
</organism>
<protein>
    <submittedName>
        <fullName evidence="2">Hypothetical_protein</fullName>
    </submittedName>
</protein>
<evidence type="ECO:0000313" key="1">
    <source>
        <dbReference type="EMBL" id="CAI9969447.1"/>
    </source>
</evidence>
<gene>
    <name evidence="2" type="ORF">HINF_LOCUS50426</name>
    <name evidence="1" type="ORF">HINF_LOCUS57092</name>
</gene>
<dbReference type="Proteomes" id="UP001642409">
    <property type="component" value="Unassembled WGS sequence"/>
</dbReference>
<dbReference type="EMBL" id="CATOUU010001058">
    <property type="protein sequence ID" value="CAI9969447.1"/>
    <property type="molecule type" value="Genomic_DNA"/>
</dbReference>
<name>A0AA86UYE1_9EUKA</name>